<dbReference type="CDD" id="cd03785">
    <property type="entry name" value="GT28_MurG"/>
    <property type="match status" value="1"/>
</dbReference>
<keyword evidence="9 10" id="KW-0961">Cell wall biogenesis/degradation</keyword>
<keyword evidence="5 10" id="KW-0133">Cell shape</keyword>
<dbReference type="EMBL" id="CP031158">
    <property type="protein sequence ID" value="AXG99129.1"/>
    <property type="molecule type" value="Genomic_DNA"/>
</dbReference>
<name>A0A345IHF7_9DEIO</name>
<feature type="binding site" evidence="10">
    <location>
        <begin position="37"/>
        <end position="39"/>
    </location>
    <ligand>
        <name>UDP-N-acetyl-alpha-D-glucosamine</name>
        <dbReference type="ChEBI" id="CHEBI:57705"/>
    </ligand>
</feature>
<dbReference type="STRING" id="1288484.GCA_000348665_01190"/>
<evidence type="ECO:0000256" key="4">
    <source>
        <dbReference type="ARBA" id="ARBA00022679"/>
    </source>
</evidence>
<dbReference type="Gene3D" id="3.40.50.2000">
    <property type="entry name" value="Glycogen Phosphorylase B"/>
    <property type="match status" value="3"/>
</dbReference>
<dbReference type="Proteomes" id="UP000253744">
    <property type="component" value="Chromosome"/>
</dbReference>
<dbReference type="InterPro" id="IPR006009">
    <property type="entry name" value="GlcNAc_MurG"/>
</dbReference>
<evidence type="ECO:0000313" key="13">
    <source>
        <dbReference type="EMBL" id="AXG99129.1"/>
    </source>
</evidence>
<keyword evidence="2 10" id="KW-0132">Cell division</keyword>
<dbReference type="GO" id="GO:0005975">
    <property type="term" value="P:carbohydrate metabolic process"/>
    <property type="evidence" value="ECO:0007669"/>
    <property type="project" value="InterPro"/>
</dbReference>
<dbReference type="Pfam" id="PF03033">
    <property type="entry name" value="Glyco_transf_28"/>
    <property type="match status" value="1"/>
</dbReference>
<keyword evidence="8 10" id="KW-0131">Cell cycle</keyword>
<feature type="binding site" evidence="10">
    <location>
        <position position="344"/>
    </location>
    <ligand>
        <name>UDP-N-acetyl-alpha-D-glucosamine</name>
        <dbReference type="ChEBI" id="CHEBI:57705"/>
    </ligand>
</feature>
<dbReference type="KEGG" id="dwu:DVJ83_08085"/>
<comment type="subcellular location">
    <subcellularLocation>
        <location evidence="10">Cell membrane</location>
        <topology evidence="10">Peripheral membrane protein</topology>
        <orientation evidence="10">Cytoplasmic side</orientation>
    </subcellularLocation>
</comment>
<reference evidence="13 14" key="1">
    <citation type="submission" date="2018-07" db="EMBL/GenBank/DDBJ databases">
        <title>Complete Genome and Methylome Analysis of Deinococcus wulumuqiensis NEB 479.</title>
        <authorList>
            <person name="Fomenkov A."/>
            <person name="Luyten Y."/>
            <person name="Vincze T."/>
            <person name="Anton B.P."/>
            <person name="Clark T."/>
            <person name="Roberts R.J."/>
            <person name="Morgan R.D."/>
        </authorList>
    </citation>
    <scope>NUCLEOTIDE SEQUENCE [LARGE SCALE GENOMIC DNA]</scope>
    <source>
        <strain evidence="13 14">NEB 479</strain>
    </source>
</reference>
<dbReference type="EC" id="2.4.1.227" evidence="10"/>
<evidence type="ECO:0000256" key="1">
    <source>
        <dbReference type="ARBA" id="ARBA00022475"/>
    </source>
</evidence>
<evidence type="ECO:0000256" key="8">
    <source>
        <dbReference type="ARBA" id="ARBA00023306"/>
    </source>
</evidence>
<evidence type="ECO:0000256" key="3">
    <source>
        <dbReference type="ARBA" id="ARBA00022676"/>
    </source>
</evidence>
<feature type="binding site" evidence="10">
    <location>
        <position position="190"/>
    </location>
    <ligand>
        <name>UDP-N-acetyl-alpha-D-glucosamine</name>
        <dbReference type="ChEBI" id="CHEBI:57705"/>
    </ligand>
</feature>
<feature type="domain" description="Glycosyl transferase family 28 C-terminal" evidence="12">
    <location>
        <begin position="211"/>
        <end position="393"/>
    </location>
</feature>
<dbReference type="GO" id="GO:0050511">
    <property type="term" value="F:undecaprenyldiphospho-muramoylpentapeptide beta-N-acetylglucosaminyltransferase activity"/>
    <property type="evidence" value="ECO:0007669"/>
    <property type="project" value="UniProtKB-UniRule"/>
</dbReference>
<gene>
    <name evidence="10 13" type="primary">murG</name>
    <name evidence="13" type="ORF">DVJ83_08085</name>
</gene>
<feature type="binding site" evidence="10">
    <location>
        <position position="218"/>
    </location>
    <ligand>
        <name>UDP-N-acetyl-alpha-D-glucosamine</name>
        <dbReference type="ChEBI" id="CHEBI:57705"/>
    </ligand>
</feature>
<organism evidence="13 14">
    <name type="scientific">Deinococcus wulumuqiensis</name>
    <dbReference type="NCBI Taxonomy" id="980427"/>
    <lineage>
        <taxon>Bacteria</taxon>
        <taxon>Thermotogati</taxon>
        <taxon>Deinococcota</taxon>
        <taxon>Deinococci</taxon>
        <taxon>Deinococcales</taxon>
        <taxon>Deinococcaceae</taxon>
        <taxon>Deinococcus</taxon>
    </lineage>
</organism>
<comment type="similarity">
    <text evidence="10">Belongs to the glycosyltransferase 28 family. MurG subfamily.</text>
</comment>
<comment type="function">
    <text evidence="10">Cell wall formation. Catalyzes the transfer of a GlcNAc subunit on undecaprenyl-pyrophosphoryl-MurNAc-pentapeptide (lipid intermediate I) to form undecaprenyl-pyrophosphoryl-MurNAc-(pentapeptide)GlcNAc (lipid intermediate II).</text>
</comment>
<dbReference type="GO" id="GO:0005886">
    <property type="term" value="C:plasma membrane"/>
    <property type="evidence" value="ECO:0007669"/>
    <property type="project" value="UniProtKB-SubCell"/>
</dbReference>
<dbReference type="PANTHER" id="PTHR21015:SF22">
    <property type="entry name" value="GLYCOSYLTRANSFERASE"/>
    <property type="match status" value="1"/>
</dbReference>
<comment type="pathway">
    <text evidence="10">Cell wall biogenesis; peptidoglycan biosynthesis.</text>
</comment>
<sequence length="418" mass="44632">MADVSELSAIRHLLFPLRPPLLHSLPMSLVVMATGGTGGHIYPAVATAHELRERGYDVALMGQKGGMEERIAEREGLTFYGVDAGKLARSGQGRPDPRQLLRAAQGLAQARRTLAGLSPAAVVGYGGFASLPGVLAAQSLGIPTVLHEQNARLGLTQRLAVRRAQAVGTAYEQVIGLDSRKATLVGMPVREDRLPRAEALAALGLRDGPVTVMVMGGSQGSLFLNERVPGILWRLFGKVGKLRGKGDGVPPIDLDLRGPHLIENERSREVQVIHATGPRWLESVQPKVENLPWYHVTGYVDAVAAWSAADLAITRAGTGTLAEAAFHGVPLIMVPLPESAENHQYHNAVAVERAGAGRVVEQKDLEGTLEKVVLECAAPGKRSAMRDAAQKRARPGAAARFADLIEVHLRRASPTSHD</sequence>
<dbReference type="InterPro" id="IPR007235">
    <property type="entry name" value="Glyco_trans_28_C"/>
</dbReference>
<comment type="caution">
    <text evidence="10">Lacks conserved residue(s) required for the propagation of feature annotation.</text>
</comment>
<feature type="domain" description="Glycosyltransferase family 28 N-terminal" evidence="11">
    <location>
        <begin position="30"/>
        <end position="168"/>
    </location>
</feature>
<keyword evidence="4 10" id="KW-0808">Transferase</keyword>
<dbReference type="GO" id="GO:0008360">
    <property type="term" value="P:regulation of cell shape"/>
    <property type="evidence" value="ECO:0007669"/>
    <property type="project" value="UniProtKB-KW"/>
</dbReference>
<dbReference type="AlphaFoldDB" id="A0A345IHF7"/>
<dbReference type="PANTHER" id="PTHR21015">
    <property type="entry name" value="UDP-N-ACETYLGLUCOSAMINE--N-ACETYLMURAMYL-(PENTAPEPTIDE) PYROPHOSPHORYL-UNDECAPRENOL N-ACETYLGLUCOSAMINE TRANSFERASE 1"/>
    <property type="match status" value="1"/>
</dbReference>
<dbReference type="HAMAP" id="MF_00033">
    <property type="entry name" value="MurG"/>
    <property type="match status" value="1"/>
</dbReference>
<dbReference type="GO" id="GO:0051301">
    <property type="term" value="P:cell division"/>
    <property type="evidence" value="ECO:0007669"/>
    <property type="project" value="UniProtKB-KW"/>
</dbReference>
<evidence type="ECO:0000256" key="10">
    <source>
        <dbReference type="HAMAP-Rule" id="MF_00033"/>
    </source>
</evidence>
<evidence type="ECO:0000313" key="14">
    <source>
        <dbReference type="Proteomes" id="UP000253744"/>
    </source>
</evidence>
<dbReference type="UniPathway" id="UPA00219"/>
<proteinExistence type="inferred from homology"/>
<keyword evidence="1 10" id="KW-1003">Cell membrane</keyword>
<feature type="binding site" evidence="10">
    <location>
        <position position="150"/>
    </location>
    <ligand>
        <name>UDP-N-acetyl-alpha-D-glucosamine</name>
        <dbReference type="ChEBI" id="CHEBI:57705"/>
    </ligand>
</feature>
<keyword evidence="6 10" id="KW-0573">Peptidoglycan synthesis</keyword>
<evidence type="ECO:0000256" key="6">
    <source>
        <dbReference type="ARBA" id="ARBA00022984"/>
    </source>
</evidence>
<comment type="catalytic activity">
    <reaction evidence="10">
        <text>di-trans,octa-cis-undecaprenyl diphospho-N-acetyl-alpha-D-muramoyl-L-alanyl-D-glutamyl-meso-2,6-diaminopimeloyl-D-alanyl-D-alanine + UDP-N-acetyl-alpha-D-glucosamine = di-trans,octa-cis-undecaprenyl diphospho-[N-acetyl-alpha-D-glucosaminyl-(1-&gt;4)]-N-acetyl-alpha-D-muramoyl-L-alanyl-D-glutamyl-meso-2,6-diaminopimeloyl-D-alanyl-D-alanine + UDP + H(+)</text>
        <dbReference type="Rhea" id="RHEA:31227"/>
        <dbReference type="ChEBI" id="CHEBI:15378"/>
        <dbReference type="ChEBI" id="CHEBI:57705"/>
        <dbReference type="ChEBI" id="CHEBI:58223"/>
        <dbReference type="ChEBI" id="CHEBI:61387"/>
        <dbReference type="ChEBI" id="CHEBI:61388"/>
        <dbReference type="EC" id="2.4.1.227"/>
    </reaction>
</comment>
<evidence type="ECO:0000256" key="2">
    <source>
        <dbReference type="ARBA" id="ARBA00022618"/>
    </source>
</evidence>
<dbReference type="NCBIfam" id="TIGR01133">
    <property type="entry name" value="murG"/>
    <property type="match status" value="1"/>
</dbReference>
<dbReference type="GO" id="GO:0071555">
    <property type="term" value="P:cell wall organization"/>
    <property type="evidence" value="ECO:0007669"/>
    <property type="project" value="UniProtKB-KW"/>
</dbReference>
<evidence type="ECO:0000259" key="12">
    <source>
        <dbReference type="Pfam" id="PF04101"/>
    </source>
</evidence>
<dbReference type="InterPro" id="IPR004276">
    <property type="entry name" value="GlycoTrans_28_N"/>
</dbReference>
<protein>
    <recommendedName>
        <fullName evidence="10">UDP-N-acetylglucosamine--N-acetylmuramyl-(pentapeptide) pyrophosphoryl-undecaprenol N-acetylglucosamine transferase</fullName>
        <ecNumber evidence="10">2.4.1.227</ecNumber>
    </recommendedName>
    <alternativeName>
        <fullName evidence="10">Undecaprenyl-PP-MurNAc-pentapeptide-UDPGlcNAc GlcNAc transferase</fullName>
    </alternativeName>
</protein>
<keyword evidence="3 10" id="KW-0328">Glycosyltransferase</keyword>
<dbReference type="GO" id="GO:0051991">
    <property type="term" value="F:UDP-N-acetyl-D-glucosamine:N-acetylmuramoyl-L-alanyl-D-glutamyl-meso-2,6-diaminopimelyl-D-alanyl-D-alanine-diphosphoundecaprenol 4-beta-N-acetylglucosaminlytransferase activity"/>
    <property type="evidence" value="ECO:0007669"/>
    <property type="project" value="RHEA"/>
</dbReference>
<evidence type="ECO:0000256" key="9">
    <source>
        <dbReference type="ARBA" id="ARBA00023316"/>
    </source>
</evidence>
<evidence type="ECO:0000256" key="5">
    <source>
        <dbReference type="ARBA" id="ARBA00022960"/>
    </source>
</evidence>
<evidence type="ECO:0000256" key="7">
    <source>
        <dbReference type="ARBA" id="ARBA00023136"/>
    </source>
</evidence>
<dbReference type="Pfam" id="PF04101">
    <property type="entry name" value="Glyco_tran_28_C"/>
    <property type="match status" value="1"/>
</dbReference>
<evidence type="ECO:0000259" key="11">
    <source>
        <dbReference type="Pfam" id="PF03033"/>
    </source>
</evidence>
<dbReference type="SUPFAM" id="SSF53756">
    <property type="entry name" value="UDP-Glycosyltransferase/glycogen phosphorylase"/>
    <property type="match status" value="1"/>
</dbReference>
<keyword evidence="7 10" id="KW-0472">Membrane</keyword>
<accession>A0A345IHF7</accession>
<dbReference type="GO" id="GO:0009252">
    <property type="term" value="P:peptidoglycan biosynthetic process"/>
    <property type="evidence" value="ECO:0007669"/>
    <property type="project" value="UniProtKB-UniRule"/>
</dbReference>